<keyword evidence="2" id="KW-1185">Reference proteome</keyword>
<accession>A0ABR0NHP0</accession>
<evidence type="ECO:0000313" key="1">
    <source>
        <dbReference type="EMBL" id="KAK5794531.1"/>
    </source>
</evidence>
<sequence length="142" mass="16013">MTVSIRAKVLKVPIKMSKGVEEQFDPIENRGRAKKASQSRDMLSALYRRGGKLEGFMGAVKETPKEVYEHKVTEKYKVLKDIVLALKEQIKELKGELNICKVALGNEVLAATSMPKVDILKPKKFNKMRFATAVGNFLWGME</sequence>
<organism evidence="1 2">
    <name type="scientific">Gossypium arboreum</name>
    <name type="common">Tree cotton</name>
    <name type="synonym">Gossypium nanking</name>
    <dbReference type="NCBI Taxonomy" id="29729"/>
    <lineage>
        <taxon>Eukaryota</taxon>
        <taxon>Viridiplantae</taxon>
        <taxon>Streptophyta</taxon>
        <taxon>Embryophyta</taxon>
        <taxon>Tracheophyta</taxon>
        <taxon>Spermatophyta</taxon>
        <taxon>Magnoliopsida</taxon>
        <taxon>eudicotyledons</taxon>
        <taxon>Gunneridae</taxon>
        <taxon>Pentapetalae</taxon>
        <taxon>rosids</taxon>
        <taxon>malvids</taxon>
        <taxon>Malvales</taxon>
        <taxon>Malvaceae</taxon>
        <taxon>Malvoideae</taxon>
        <taxon>Gossypium</taxon>
    </lineage>
</organism>
<name>A0ABR0NHP0_GOSAR</name>
<dbReference type="Proteomes" id="UP001358586">
    <property type="component" value="Chromosome 10"/>
</dbReference>
<dbReference type="EMBL" id="JARKNE010000010">
    <property type="protein sequence ID" value="KAK5794531.1"/>
    <property type="molecule type" value="Genomic_DNA"/>
</dbReference>
<proteinExistence type="predicted"/>
<comment type="caution">
    <text evidence="1">The sequence shown here is derived from an EMBL/GenBank/DDBJ whole genome shotgun (WGS) entry which is preliminary data.</text>
</comment>
<protein>
    <submittedName>
        <fullName evidence="1">Uncharacterized protein</fullName>
    </submittedName>
</protein>
<evidence type="ECO:0000313" key="2">
    <source>
        <dbReference type="Proteomes" id="UP001358586"/>
    </source>
</evidence>
<gene>
    <name evidence="1" type="ORF">PVK06_035763</name>
</gene>
<reference evidence="1 2" key="1">
    <citation type="submission" date="2023-03" db="EMBL/GenBank/DDBJ databases">
        <title>WGS of Gossypium arboreum.</title>
        <authorList>
            <person name="Yu D."/>
        </authorList>
    </citation>
    <scope>NUCLEOTIDE SEQUENCE [LARGE SCALE GENOMIC DNA]</scope>
    <source>
        <tissue evidence="1">Leaf</tissue>
    </source>
</reference>